<dbReference type="RefSeq" id="WP_265895517.1">
    <property type="nucleotide sequence ID" value="NZ_JAPIVE010000001.1"/>
</dbReference>
<organism evidence="3 4">
    <name type="scientific">Larsenimonas rhizosphaerae</name>
    <dbReference type="NCBI Taxonomy" id="2944682"/>
    <lineage>
        <taxon>Bacteria</taxon>
        <taxon>Pseudomonadati</taxon>
        <taxon>Pseudomonadota</taxon>
        <taxon>Gammaproteobacteria</taxon>
        <taxon>Oceanospirillales</taxon>
        <taxon>Halomonadaceae</taxon>
        <taxon>Larsenimonas</taxon>
    </lineage>
</organism>
<comment type="caution">
    <text evidence="3">The sequence shown here is derived from an EMBL/GenBank/DDBJ whole genome shotgun (WGS) entry which is preliminary data.</text>
</comment>
<evidence type="ECO:0000259" key="2">
    <source>
        <dbReference type="Pfam" id="PF13439"/>
    </source>
</evidence>
<feature type="domain" description="Glycosyl transferase family 1" evidence="1">
    <location>
        <begin position="187"/>
        <end position="330"/>
    </location>
</feature>
<feature type="domain" description="Glycosyltransferase subfamily 4-like N-terminal" evidence="2">
    <location>
        <begin position="21"/>
        <end position="174"/>
    </location>
</feature>
<dbReference type="GO" id="GO:0016757">
    <property type="term" value="F:glycosyltransferase activity"/>
    <property type="evidence" value="ECO:0007669"/>
    <property type="project" value="InterPro"/>
</dbReference>
<dbReference type="Pfam" id="PF13439">
    <property type="entry name" value="Glyco_transf_4"/>
    <property type="match status" value="1"/>
</dbReference>
<dbReference type="Pfam" id="PF00534">
    <property type="entry name" value="Glycos_transf_1"/>
    <property type="match status" value="1"/>
</dbReference>
<gene>
    <name evidence="3" type="ORF">OQ287_02870</name>
</gene>
<accession>A0AA41ZD74</accession>
<protein>
    <submittedName>
        <fullName evidence="3">Glycosyltransferase family 4 protein</fullName>
    </submittedName>
</protein>
<dbReference type="EMBL" id="JAPIVE010000001">
    <property type="protein sequence ID" value="MCX2523172.1"/>
    <property type="molecule type" value="Genomic_DNA"/>
</dbReference>
<name>A0AA41ZD74_9GAMM</name>
<evidence type="ECO:0000259" key="1">
    <source>
        <dbReference type="Pfam" id="PF00534"/>
    </source>
</evidence>
<dbReference type="AlphaFoldDB" id="A0AA41ZD74"/>
<keyword evidence="4" id="KW-1185">Reference proteome</keyword>
<dbReference type="InterPro" id="IPR028098">
    <property type="entry name" value="Glyco_trans_4-like_N"/>
</dbReference>
<proteinExistence type="predicted"/>
<dbReference type="Gene3D" id="3.40.50.2000">
    <property type="entry name" value="Glycogen Phosphorylase B"/>
    <property type="match status" value="2"/>
</dbReference>
<reference evidence="3" key="1">
    <citation type="submission" date="2022-11" db="EMBL/GenBank/DDBJ databases">
        <title>Larsenimonas rhizosphaerae sp. nov., isolated from a tidal mudflat.</title>
        <authorList>
            <person name="Lee S.D."/>
            <person name="Kim I.S."/>
        </authorList>
    </citation>
    <scope>NUCLEOTIDE SEQUENCE</scope>
    <source>
        <strain evidence="3">GH2-1</strain>
    </source>
</reference>
<evidence type="ECO:0000313" key="4">
    <source>
        <dbReference type="Proteomes" id="UP001165678"/>
    </source>
</evidence>
<dbReference type="Proteomes" id="UP001165678">
    <property type="component" value="Unassembled WGS sequence"/>
</dbReference>
<evidence type="ECO:0000313" key="3">
    <source>
        <dbReference type="EMBL" id="MCX2523172.1"/>
    </source>
</evidence>
<dbReference type="InterPro" id="IPR050194">
    <property type="entry name" value="Glycosyltransferase_grp1"/>
</dbReference>
<dbReference type="PANTHER" id="PTHR45947">
    <property type="entry name" value="SULFOQUINOVOSYL TRANSFERASE SQD2"/>
    <property type="match status" value="1"/>
</dbReference>
<dbReference type="SUPFAM" id="SSF53756">
    <property type="entry name" value="UDP-Glycosyltransferase/glycogen phosphorylase"/>
    <property type="match status" value="1"/>
</dbReference>
<dbReference type="PANTHER" id="PTHR45947:SF3">
    <property type="entry name" value="SULFOQUINOVOSYL TRANSFERASE SQD2"/>
    <property type="match status" value="1"/>
</dbReference>
<dbReference type="CDD" id="cd03801">
    <property type="entry name" value="GT4_PimA-like"/>
    <property type="match status" value="1"/>
</dbReference>
<sequence>MKTRILYIVTTMKRSGPINQLFQLISNLDPERYELHMISLSEEGDNSIKDRFEPFMLTMSCLGLSRYSSFFVARNSLRSAVERVEPDLVHTQDLRSDFYSLFLNGIPCVSTVHNYPYGDYPYSFGKVKGRGLAWLHLRIFSRKQRCITVSRSILKFLNKLDDPRFTFIRNGVDDTYFMPSTHDVKIRFRRDKGLPEDATVYIVSAHLTELKDPETAARAITESSGNNILVCLGDGPLRESLEQRYGGEKVRFVGYQSNVIEWLHAADAYLSASFTEGLPMGVIESLACGLPAVLSDIPAHRELHELNNDAVALFETGNVASLVQTLNKGLFSDAEQVDYRSRCALSIVRDHLSARVMAGHYQTVYDEAIKKYAGA</sequence>
<dbReference type="InterPro" id="IPR001296">
    <property type="entry name" value="Glyco_trans_1"/>
</dbReference>